<feature type="domain" description="Type I restriction modification DNA specificity" evidence="5">
    <location>
        <begin position="9"/>
        <end position="179"/>
    </location>
</feature>
<organism evidence="6 7">
    <name type="scientific">Leptolyngbya boryana NIES-2135</name>
    <dbReference type="NCBI Taxonomy" id="1973484"/>
    <lineage>
        <taxon>Bacteria</taxon>
        <taxon>Bacillati</taxon>
        <taxon>Cyanobacteriota</taxon>
        <taxon>Cyanophyceae</taxon>
        <taxon>Leptolyngbyales</taxon>
        <taxon>Leptolyngbyaceae</taxon>
        <taxon>Leptolyngbya group</taxon>
        <taxon>Leptolyngbya</taxon>
    </lineage>
</organism>
<comment type="subunit">
    <text evidence="4">The methyltransferase is composed of M and S polypeptides.</text>
</comment>
<dbReference type="PANTHER" id="PTHR43140:SF1">
    <property type="entry name" value="TYPE I RESTRICTION ENZYME ECOKI SPECIFICITY SUBUNIT"/>
    <property type="match status" value="1"/>
</dbReference>
<dbReference type="CDD" id="cd17259">
    <property type="entry name" value="RMtype1_S_StySKI-TRD2-CR2_like"/>
    <property type="match status" value="1"/>
</dbReference>
<dbReference type="InterPro" id="IPR000055">
    <property type="entry name" value="Restrct_endonuc_typeI_TRD"/>
</dbReference>
<dbReference type="Proteomes" id="UP000217895">
    <property type="component" value="Chromosome"/>
</dbReference>
<sequence length="494" mass="56552">MSDELIELPEGWQWVEIRDILSITSGEAFKKKDYSSFGTKLLQIANVSFGKITWEQQNFLPQDIALQYPEIFLKQNDIVMALNRPILDGLLKIACLKEEDLPAILYQRVACFRLFVEEMKEYFFHYSMSPSFIQMICDNLQGSDQPYINTSVLPGLKVPLAPIAEQKRIVAKIEELRSKTQKAREALEAVPQMCDRFRQSVLAAAFRGDLTADWREENPDVEPAQALLEKTRVQCKQQIKKFAKDSTPLTVEELPTIPASWQWIRFKEIMTAFRSGSTEVPQDNFTKYPILRSSSVRPGKVDLQDIRFLTQQQSTNADNYLCEGDLLFTRLSGSLDYVANCAVVRNLSGAEIQYPDRLFCAKLVDQAYVDYSELCFVNPVVREVITRRAKSSAGHQRVSMSDIAEAPIPFAPLEEQKEIVKQIHSLFGVIDRIQQQYEDAKARLEKLDRAILAKAFRGELVPQDPDDEPASVLLDRIRQERAKVSDRKSTKRKR</sequence>
<reference evidence="6 7" key="1">
    <citation type="submission" date="2017-06" db="EMBL/GenBank/DDBJ databases">
        <title>Genome sequencing of cyanobaciteial culture collection at National Institute for Environmental Studies (NIES).</title>
        <authorList>
            <person name="Hirose Y."/>
            <person name="Shimura Y."/>
            <person name="Fujisawa T."/>
            <person name="Nakamura Y."/>
            <person name="Kawachi M."/>
        </authorList>
    </citation>
    <scope>NUCLEOTIDE SEQUENCE [LARGE SCALE GENOMIC DNA]</scope>
    <source>
        <strain evidence="6 7">NIES-2135</strain>
    </source>
</reference>
<dbReference type="AlphaFoldDB" id="A0A1Z4JGB6"/>
<proteinExistence type="inferred from homology"/>
<dbReference type="REBASE" id="207623">
    <property type="entry name" value="S.Lbo2135ORF26210P"/>
</dbReference>
<evidence type="ECO:0000313" key="6">
    <source>
        <dbReference type="EMBL" id="BAY55802.1"/>
    </source>
</evidence>
<dbReference type="GO" id="GO:0003677">
    <property type="term" value="F:DNA binding"/>
    <property type="evidence" value="ECO:0007669"/>
    <property type="project" value="UniProtKB-KW"/>
</dbReference>
<evidence type="ECO:0000313" key="7">
    <source>
        <dbReference type="Proteomes" id="UP000217895"/>
    </source>
</evidence>
<gene>
    <name evidence="6" type="ORF">NIES2135_26260</name>
</gene>
<dbReference type="Gene3D" id="3.90.220.20">
    <property type="entry name" value="DNA methylase specificity domains"/>
    <property type="match status" value="2"/>
</dbReference>
<accession>A0A1Z4JGB6</accession>
<keyword evidence="2" id="KW-0680">Restriction system</keyword>
<dbReference type="InterPro" id="IPR044946">
    <property type="entry name" value="Restrct_endonuc_typeI_TRD_sf"/>
</dbReference>
<evidence type="ECO:0000256" key="2">
    <source>
        <dbReference type="ARBA" id="ARBA00022747"/>
    </source>
</evidence>
<evidence type="ECO:0000256" key="4">
    <source>
        <dbReference type="ARBA" id="ARBA00038652"/>
    </source>
</evidence>
<dbReference type="Pfam" id="PF01420">
    <property type="entry name" value="Methylase_S"/>
    <property type="match status" value="1"/>
</dbReference>
<evidence type="ECO:0000259" key="5">
    <source>
        <dbReference type="Pfam" id="PF01420"/>
    </source>
</evidence>
<dbReference type="GO" id="GO:0009307">
    <property type="term" value="P:DNA restriction-modification system"/>
    <property type="evidence" value="ECO:0007669"/>
    <property type="project" value="UniProtKB-KW"/>
</dbReference>
<keyword evidence="3" id="KW-0238">DNA-binding</keyword>
<dbReference type="EMBL" id="AP018203">
    <property type="protein sequence ID" value="BAY55802.1"/>
    <property type="molecule type" value="Genomic_DNA"/>
</dbReference>
<evidence type="ECO:0000256" key="3">
    <source>
        <dbReference type="ARBA" id="ARBA00023125"/>
    </source>
</evidence>
<protein>
    <submittedName>
        <fullName evidence="6">Restriction modification system DNA specificity domain-containing protein</fullName>
    </submittedName>
</protein>
<keyword evidence="7" id="KW-1185">Reference proteome</keyword>
<dbReference type="InterPro" id="IPR051212">
    <property type="entry name" value="Type-I_RE_S_subunit"/>
</dbReference>
<evidence type="ECO:0000256" key="1">
    <source>
        <dbReference type="ARBA" id="ARBA00010923"/>
    </source>
</evidence>
<dbReference type="PANTHER" id="PTHR43140">
    <property type="entry name" value="TYPE-1 RESTRICTION ENZYME ECOKI SPECIFICITY PROTEIN"/>
    <property type="match status" value="1"/>
</dbReference>
<name>A0A1Z4JGB6_LEPBY</name>
<comment type="similarity">
    <text evidence="1">Belongs to the type-I restriction system S methylase family.</text>
</comment>
<dbReference type="SUPFAM" id="SSF116734">
    <property type="entry name" value="DNA methylase specificity domain"/>
    <property type="match status" value="2"/>
</dbReference>